<keyword evidence="3" id="KW-1185">Reference proteome</keyword>
<dbReference type="AlphaFoldDB" id="A0A9Q1MAI4"/>
<evidence type="ECO:0000256" key="1">
    <source>
        <dbReference type="SAM" id="SignalP"/>
    </source>
</evidence>
<protein>
    <submittedName>
        <fullName evidence="2">Uncharacterized protein</fullName>
    </submittedName>
</protein>
<feature type="chain" id="PRO_5040447135" evidence="1">
    <location>
        <begin position="28"/>
        <end position="94"/>
    </location>
</feature>
<gene>
    <name evidence="2" type="ORF">K7X08_023895</name>
</gene>
<evidence type="ECO:0000313" key="3">
    <source>
        <dbReference type="Proteomes" id="UP001152561"/>
    </source>
</evidence>
<keyword evidence="1" id="KW-0732">Signal</keyword>
<proteinExistence type="predicted"/>
<organism evidence="2 3">
    <name type="scientific">Anisodus acutangulus</name>
    <dbReference type="NCBI Taxonomy" id="402998"/>
    <lineage>
        <taxon>Eukaryota</taxon>
        <taxon>Viridiplantae</taxon>
        <taxon>Streptophyta</taxon>
        <taxon>Embryophyta</taxon>
        <taxon>Tracheophyta</taxon>
        <taxon>Spermatophyta</taxon>
        <taxon>Magnoliopsida</taxon>
        <taxon>eudicotyledons</taxon>
        <taxon>Gunneridae</taxon>
        <taxon>Pentapetalae</taxon>
        <taxon>asterids</taxon>
        <taxon>lamiids</taxon>
        <taxon>Solanales</taxon>
        <taxon>Solanaceae</taxon>
        <taxon>Solanoideae</taxon>
        <taxon>Hyoscyameae</taxon>
        <taxon>Anisodus</taxon>
    </lineage>
</organism>
<accession>A0A9Q1MAI4</accession>
<evidence type="ECO:0000313" key="2">
    <source>
        <dbReference type="EMBL" id="KAJ8553217.1"/>
    </source>
</evidence>
<reference evidence="3" key="1">
    <citation type="journal article" date="2023" name="Proc. Natl. Acad. Sci. U.S.A.">
        <title>Genomic and structural basis for evolution of tropane alkaloid biosynthesis.</title>
        <authorList>
            <person name="Wanga Y.-J."/>
            <person name="Taina T."/>
            <person name="Yua J.-Y."/>
            <person name="Lia J."/>
            <person name="Xua B."/>
            <person name="Chenc J."/>
            <person name="D'Auriad J.C."/>
            <person name="Huanga J.-P."/>
            <person name="Huanga S.-X."/>
        </authorList>
    </citation>
    <scope>NUCLEOTIDE SEQUENCE [LARGE SCALE GENOMIC DNA]</scope>
    <source>
        <strain evidence="3">cv. KIB-2019</strain>
    </source>
</reference>
<name>A0A9Q1MAI4_9SOLA</name>
<dbReference type="EMBL" id="JAJAGQ010000009">
    <property type="protein sequence ID" value="KAJ8553217.1"/>
    <property type="molecule type" value="Genomic_DNA"/>
</dbReference>
<sequence length="94" mass="10697">MRIVTPQAHTLFLVPFLFLLSISSSSSTNASKKDYICNFWKDYRTRITRSQTKKVDKLVKNIKTRTKKCGRAEKAKVSLKLADEVEDDSAKGKS</sequence>
<dbReference type="Proteomes" id="UP001152561">
    <property type="component" value="Unassembled WGS sequence"/>
</dbReference>
<feature type="signal peptide" evidence="1">
    <location>
        <begin position="1"/>
        <end position="27"/>
    </location>
</feature>
<comment type="caution">
    <text evidence="2">The sequence shown here is derived from an EMBL/GenBank/DDBJ whole genome shotgun (WGS) entry which is preliminary data.</text>
</comment>